<gene>
    <name evidence="2" type="ORF">SSS_8895</name>
</gene>
<evidence type="ECO:0000256" key="1">
    <source>
        <dbReference type="SAM" id="MobiDB-lite"/>
    </source>
</evidence>
<evidence type="ECO:0000313" key="4">
    <source>
        <dbReference type="Proteomes" id="UP000070412"/>
    </source>
</evidence>
<dbReference type="EMBL" id="WVUK01000056">
    <property type="protein sequence ID" value="KAF7493280.1"/>
    <property type="molecule type" value="Genomic_DNA"/>
</dbReference>
<feature type="region of interest" description="Disordered" evidence="1">
    <location>
        <begin position="28"/>
        <end position="53"/>
    </location>
</feature>
<sequence length="222" mass="25611">MDCSVKDSNVAKTFPVPIANTYVSHQQQLPERNDVNSNLQTRSTITSQDHRERMKRLIRSRAKYSSDGSESSSMSFEENSSCLSNQTVSDCDNLITALEYSPGRQSKVIVHQTKMKTTTKTASTINNSNYTEEYCDDFVLDHDDEDDDDSDDIGERDCFDVDDEFLILNKHNQNERNLKINDNSFNTYFPHLLRFHRFRQDDSGIMSQSVGSETRSKLFEFR</sequence>
<evidence type="ECO:0000313" key="2">
    <source>
        <dbReference type="EMBL" id="KAF7493280.1"/>
    </source>
</evidence>
<reference evidence="4" key="1">
    <citation type="journal article" date="2020" name="PLoS Negl. Trop. Dis.">
        <title>High-quality nuclear genome for Sarcoptes scabiei-A critical resource for a neglected parasite.</title>
        <authorList>
            <person name="Korhonen P.K."/>
            <person name="Gasser R.B."/>
            <person name="Ma G."/>
            <person name="Wang T."/>
            <person name="Stroehlein A.J."/>
            <person name="Young N.D."/>
            <person name="Ang C.S."/>
            <person name="Fernando D.D."/>
            <person name="Lu H.C."/>
            <person name="Taylor S."/>
            <person name="Reynolds S.L."/>
            <person name="Mofiz E."/>
            <person name="Najaraj S.H."/>
            <person name="Gowda H."/>
            <person name="Madugundu A."/>
            <person name="Renuse S."/>
            <person name="Holt D."/>
            <person name="Pandey A."/>
            <person name="Papenfuss A.T."/>
            <person name="Fischer K."/>
        </authorList>
    </citation>
    <scope>NUCLEOTIDE SEQUENCE [LARGE SCALE GENOMIC DNA]</scope>
</reference>
<reference evidence="3" key="3">
    <citation type="submission" date="2022-06" db="UniProtKB">
        <authorList>
            <consortium name="EnsemblMetazoa"/>
        </authorList>
    </citation>
    <scope>IDENTIFICATION</scope>
</reference>
<feature type="region of interest" description="Disordered" evidence="1">
    <location>
        <begin position="59"/>
        <end position="78"/>
    </location>
</feature>
<dbReference type="AlphaFoldDB" id="A0A834RBG1"/>
<name>A0A834RBG1_SARSC</name>
<organism evidence="2">
    <name type="scientific">Sarcoptes scabiei</name>
    <name type="common">Itch mite</name>
    <name type="synonym">Acarus scabiei</name>
    <dbReference type="NCBI Taxonomy" id="52283"/>
    <lineage>
        <taxon>Eukaryota</taxon>
        <taxon>Metazoa</taxon>
        <taxon>Ecdysozoa</taxon>
        <taxon>Arthropoda</taxon>
        <taxon>Chelicerata</taxon>
        <taxon>Arachnida</taxon>
        <taxon>Acari</taxon>
        <taxon>Acariformes</taxon>
        <taxon>Sarcoptiformes</taxon>
        <taxon>Astigmata</taxon>
        <taxon>Psoroptidia</taxon>
        <taxon>Sarcoptoidea</taxon>
        <taxon>Sarcoptidae</taxon>
        <taxon>Sarcoptinae</taxon>
        <taxon>Sarcoptes</taxon>
    </lineage>
</organism>
<dbReference type="EnsemblMetazoa" id="SSS_8895s_mrna">
    <property type="protein sequence ID" value="KAF7493280.1"/>
    <property type="gene ID" value="SSS_8895"/>
</dbReference>
<protein>
    <submittedName>
        <fullName evidence="2 3">Uncharacterized protein</fullName>
    </submittedName>
</protein>
<accession>A0A834RBG1</accession>
<evidence type="ECO:0000313" key="3">
    <source>
        <dbReference type="EnsemblMetazoa" id="KAF7493280.1"/>
    </source>
</evidence>
<feature type="compositionally biased region" description="Low complexity" evidence="1">
    <location>
        <begin position="65"/>
        <end position="78"/>
    </location>
</feature>
<keyword evidence="4" id="KW-1185">Reference proteome</keyword>
<reference evidence="2" key="2">
    <citation type="submission" date="2020-01" db="EMBL/GenBank/DDBJ databases">
        <authorList>
            <person name="Korhonen P.K.K."/>
            <person name="Guangxu M.G."/>
            <person name="Wang T.W."/>
            <person name="Stroehlein A.J.S."/>
            <person name="Young N.D."/>
            <person name="Ang C.-S.A."/>
            <person name="Fernando D.W.F."/>
            <person name="Lu H.L."/>
            <person name="Taylor S.T."/>
            <person name="Ehtesham M.E.M."/>
            <person name="Najaraj S.H.N."/>
            <person name="Harsha G.H.G."/>
            <person name="Madugundu A.M."/>
            <person name="Renuse S.R."/>
            <person name="Holt D.H."/>
            <person name="Pandey A.P."/>
            <person name="Papenfuss A.P."/>
            <person name="Gasser R.B.G."/>
            <person name="Fischer K.F."/>
        </authorList>
    </citation>
    <scope>NUCLEOTIDE SEQUENCE</scope>
    <source>
        <strain evidence="2">SSS_KF_BRIS2020</strain>
    </source>
</reference>
<proteinExistence type="predicted"/>
<dbReference type="Proteomes" id="UP000070412">
    <property type="component" value="Unassembled WGS sequence"/>
</dbReference>
<feature type="compositionally biased region" description="Polar residues" evidence="1">
    <location>
        <begin position="28"/>
        <end position="47"/>
    </location>
</feature>